<dbReference type="PANTHER" id="PTHR12526">
    <property type="entry name" value="GLYCOSYLTRANSFERASE"/>
    <property type="match status" value="1"/>
</dbReference>
<dbReference type="Pfam" id="PF00534">
    <property type="entry name" value="Glycos_transf_1"/>
    <property type="match status" value="1"/>
</dbReference>
<gene>
    <name evidence="2" type="ORF">RM543_17815</name>
</gene>
<dbReference type="EC" id="2.4.-.-" evidence="2"/>
<feature type="domain" description="Glycosyl transferase family 1" evidence="1">
    <location>
        <begin position="196"/>
        <end position="344"/>
    </location>
</feature>
<keyword evidence="2" id="KW-0328">Glycosyltransferase</keyword>
<dbReference type="SUPFAM" id="SSF53756">
    <property type="entry name" value="UDP-Glycosyltransferase/glycogen phosphorylase"/>
    <property type="match status" value="1"/>
</dbReference>
<sequence length="387" mass="42177">MIRVLFHLSQFNIGGGEMSTLRLLNALQACGAQITLTLTEGRGALVDRLNSEIEVIVLRPGKRSENPAWRMLRGVAGVFAALPLASRRFDAAVVGMTGAPTWIVRHVVRAPRKLQFIRNDLSQMGKSAEIISAVRRNRHAFTAFVCVSDVARRSLIAAVPEVAEKAHVVHNILNPDEMRARALAGPDPFPPRRDGALRIASVCRLNDKAKALVRMVRVARRLMEAGLDFDWFVFGDGPDSALMEAEIAAQGVSAQMHLPGRIENPFPAFRHADLVAMLSYYEGLCGVINEAKVMGRPIVATRVSGVEEQLIAGETGLIAEQDDDAIVATMQSALTDTALRARMTNVRLPAALLDDDAKLDRLWQLFAGPGHDRNPSCSGSPREGDNK</sequence>
<keyword evidence="2" id="KW-0808">Transferase</keyword>
<dbReference type="PANTHER" id="PTHR12526:SF590">
    <property type="entry name" value="ALPHA-MALTOSE-1-PHOSPHATE SYNTHASE"/>
    <property type="match status" value="1"/>
</dbReference>
<reference evidence="2 3" key="1">
    <citation type="submission" date="2023-09" db="EMBL/GenBank/DDBJ databases">
        <authorList>
            <person name="Rey-Velasco X."/>
        </authorList>
    </citation>
    <scope>NUCLEOTIDE SEQUENCE [LARGE SCALE GENOMIC DNA]</scope>
    <source>
        <strain evidence="2 3">F158</strain>
    </source>
</reference>
<dbReference type="GO" id="GO:0016757">
    <property type="term" value="F:glycosyltransferase activity"/>
    <property type="evidence" value="ECO:0007669"/>
    <property type="project" value="UniProtKB-KW"/>
</dbReference>
<proteinExistence type="predicted"/>
<dbReference type="CDD" id="cd03811">
    <property type="entry name" value="GT4_GT28_WabH-like"/>
    <property type="match status" value="1"/>
</dbReference>
<dbReference type="Proteomes" id="UP001265259">
    <property type="component" value="Unassembled WGS sequence"/>
</dbReference>
<accession>A0ABU3DLD3</accession>
<dbReference type="Gene3D" id="3.40.50.2000">
    <property type="entry name" value="Glycogen Phosphorylase B"/>
    <property type="match status" value="2"/>
</dbReference>
<evidence type="ECO:0000313" key="3">
    <source>
        <dbReference type="Proteomes" id="UP001265259"/>
    </source>
</evidence>
<organism evidence="2 3">
    <name type="scientific">Tropicimonas omnivorans</name>
    <dbReference type="NCBI Taxonomy" id="3075590"/>
    <lineage>
        <taxon>Bacteria</taxon>
        <taxon>Pseudomonadati</taxon>
        <taxon>Pseudomonadota</taxon>
        <taxon>Alphaproteobacteria</taxon>
        <taxon>Rhodobacterales</taxon>
        <taxon>Roseobacteraceae</taxon>
        <taxon>Tropicimonas</taxon>
    </lineage>
</organism>
<comment type="caution">
    <text evidence="2">The sequence shown here is derived from an EMBL/GenBank/DDBJ whole genome shotgun (WGS) entry which is preliminary data.</text>
</comment>
<protein>
    <submittedName>
        <fullName evidence="2">Glycosyltransferase</fullName>
        <ecNumber evidence="2">2.4.-.-</ecNumber>
    </submittedName>
</protein>
<evidence type="ECO:0000313" key="2">
    <source>
        <dbReference type="EMBL" id="MDT0684532.1"/>
    </source>
</evidence>
<dbReference type="InterPro" id="IPR001296">
    <property type="entry name" value="Glyco_trans_1"/>
</dbReference>
<keyword evidence="3" id="KW-1185">Reference proteome</keyword>
<dbReference type="EMBL" id="JAVRHL010000006">
    <property type="protein sequence ID" value="MDT0684532.1"/>
    <property type="molecule type" value="Genomic_DNA"/>
</dbReference>
<evidence type="ECO:0000259" key="1">
    <source>
        <dbReference type="Pfam" id="PF00534"/>
    </source>
</evidence>
<dbReference type="RefSeq" id="WP_311694135.1">
    <property type="nucleotide sequence ID" value="NZ_JAVRHL010000006.1"/>
</dbReference>
<name>A0ABU3DLD3_9RHOB</name>